<evidence type="ECO:0000313" key="2">
    <source>
        <dbReference type="EMBL" id="GAA4908835.1"/>
    </source>
</evidence>
<accession>A0ABP9FNF3</accession>
<dbReference type="RefSeq" id="WP_345584402.1">
    <property type="nucleotide sequence ID" value="NZ_BAABLV010000050.1"/>
</dbReference>
<evidence type="ECO:0000256" key="1">
    <source>
        <dbReference type="SAM" id="Phobius"/>
    </source>
</evidence>
<reference evidence="3" key="1">
    <citation type="journal article" date="2019" name="Int. J. Syst. Evol. Microbiol.">
        <title>The Global Catalogue of Microorganisms (GCM) 10K type strain sequencing project: providing services to taxonomists for standard genome sequencing and annotation.</title>
        <authorList>
            <consortium name="The Broad Institute Genomics Platform"/>
            <consortium name="The Broad Institute Genome Sequencing Center for Infectious Disease"/>
            <person name="Wu L."/>
            <person name="Ma J."/>
        </authorList>
    </citation>
    <scope>NUCLEOTIDE SEQUENCE [LARGE SCALE GENOMIC DNA]</scope>
    <source>
        <strain evidence="3">JCM 19125</strain>
    </source>
</reference>
<feature type="transmembrane region" description="Helical" evidence="1">
    <location>
        <begin position="7"/>
        <end position="23"/>
    </location>
</feature>
<comment type="caution">
    <text evidence="2">The sequence shown here is derived from an EMBL/GenBank/DDBJ whole genome shotgun (WGS) entry which is preliminary data.</text>
</comment>
<dbReference type="InterPro" id="IPR007441">
    <property type="entry name" value="EutH"/>
</dbReference>
<keyword evidence="1" id="KW-0472">Membrane</keyword>
<name>A0ABP9FNF3_9ACTN</name>
<dbReference type="Pfam" id="PF04346">
    <property type="entry name" value="EutH"/>
    <property type="match status" value="1"/>
</dbReference>
<sequence>MAVLGEIVIYVMMVFVLIGAVAAVRDSQSGFGKEFLQGIHAIGYLFIRLFVPERGVSGDPMAGVSAG</sequence>
<dbReference type="EMBL" id="BAABLV010000050">
    <property type="protein sequence ID" value="GAA4908835.1"/>
    <property type="molecule type" value="Genomic_DNA"/>
</dbReference>
<protein>
    <submittedName>
        <fullName evidence="2">Uncharacterized protein</fullName>
    </submittedName>
</protein>
<keyword evidence="1" id="KW-0812">Transmembrane</keyword>
<keyword evidence="3" id="KW-1185">Reference proteome</keyword>
<dbReference type="Proteomes" id="UP001501521">
    <property type="component" value="Unassembled WGS sequence"/>
</dbReference>
<keyword evidence="1" id="KW-1133">Transmembrane helix</keyword>
<gene>
    <name evidence="2" type="ORF">GCM10025789_30450</name>
</gene>
<organism evidence="2 3">
    <name type="scientific">Tessaracoccus lubricantis</name>
    <dbReference type="NCBI Taxonomy" id="545543"/>
    <lineage>
        <taxon>Bacteria</taxon>
        <taxon>Bacillati</taxon>
        <taxon>Actinomycetota</taxon>
        <taxon>Actinomycetes</taxon>
        <taxon>Propionibacteriales</taxon>
        <taxon>Propionibacteriaceae</taxon>
        <taxon>Tessaracoccus</taxon>
    </lineage>
</organism>
<evidence type="ECO:0000313" key="3">
    <source>
        <dbReference type="Proteomes" id="UP001501521"/>
    </source>
</evidence>
<proteinExistence type="predicted"/>